<keyword evidence="3" id="KW-1185">Reference proteome</keyword>
<protein>
    <recommendedName>
        <fullName evidence="4">SMC-Scp complex subunit ScpB</fullName>
    </recommendedName>
</protein>
<dbReference type="EMBL" id="JBFASG010000044">
    <property type="protein sequence ID" value="MEV4927053.1"/>
    <property type="molecule type" value="Genomic_DNA"/>
</dbReference>
<reference evidence="2 3" key="1">
    <citation type="submission" date="2024-06" db="EMBL/GenBank/DDBJ databases">
        <title>The Natural Products Discovery Center: Release of the First 8490 Sequenced Strains for Exploring Actinobacteria Biosynthetic Diversity.</title>
        <authorList>
            <person name="Kalkreuter E."/>
            <person name="Kautsar S.A."/>
            <person name="Yang D."/>
            <person name="Bader C.D."/>
            <person name="Teijaro C.N."/>
            <person name="Fluegel L."/>
            <person name="Davis C.M."/>
            <person name="Simpson J.R."/>
            <person name="Lauterbach L."/>
            <person name="Steele A.D."/>
            <person name="Gui C."/>
            <person name="Meng S."/>
            <person name="Li G."/>
            <person name="Viehrig K."/>
            <person name="Ye F."/>
            <person name="Su P."/>
            <person name="Kiefer A.F."/>
            <person name="Nichols A."/>
            <person name="Cepeda A.J."/>
            <person name="Yan W."/>
            <person name="Fan B."/>
            <person name="Jiang Y."/>
            <person name="Adhikari A."/>
            <person name="Zheng C.-J."/>
            <person name="Schuster L."/>
            <person name="Cowan T.M."/>
            <person name="Smanski M.J."/>
            <person name="Chevrette M.G."/>
            <person name="De Carvalho L.P.S."/>
            <person name="Shen B."/>
        </authorList>
    </citation>
    <scope>NUCLEOTIDE SEQUENCE [LARGE SCALE GENOMIC DNA]</scope>
    <source>
        <strain evidence="2 3">NPDC053791</strain>
    </source>
</reference>
<gene>
    <name evidence="2" type="ORF">AB0L03_30240</name>
</gene>
<sequence>MLDPELLERVTARRAELDELEEQLAKELADVRAERDELAFAERVLERVSEQLADERASAMPAPGQVGGRAVMLIPPREPGVEEAMLPPDYQRILAAVRQAAGPVMARQVGEMLGVDISVRGKLEPLRGKLVRLVDRGWLRKLPDGRFTTCL</sequence>
<evidence type="ECO:0000313" key="2">
    <source>
        <dbReference type="EMBL" id="MEV4927053.1"/>
    </source>
</evidence>
<dbReference type="Proteomes" id="UP001552479">
    <property type="component" value="Unassembled WGS sequence"/>
</dbReference>
<proteinExistence type="predicted"/>
<comment type="caution">
    <text evidence="2">The sequence shown here is derived from an EMBL/GenBank/DDBJ whole genome shotgun (WGS) entry which is preliminary data.</text>
</comment>
<name>A0ABV3J2Y1_9ACTN</name>
<evidence type="ECO:0000256" key="1">
    <source>
        <dbReference type="SAM" id="Coils"/>
    </source>
</evidence>
<evidence type="ECO:0008006" key="4">
    <source>
        <dbReference type="Google" id="ProtNLM"/>
    </source>
</evidence>
<accession>A0ABV3J2Y1</accession>
<evidence type="ECO:0000313" key="3">
    <source>
        <dbReference type="Proteomes" id="UP001552479"/>
    </source>
</evidence>
<dbReference type="RefSeq" id="WP_366090282.1">
    <property type="nucleotide sequence ID" value="NZ_JBFASG010000044.1"/>
</dbReference>
<feature type="coiled-coil region" evidence="1">
    <location>
        <begin position="7"/>
        <end position="58"/>
    </location>
</feature>
<keyword evidence="1" id="KW-0175">Coiled coil</keyword>
<organism evidence="2 3">
    <name type="scientific">Streptomyces roseoverticillatus</name>
    <dbReference type="NCBI Taxonomy" id="66429"/>
    <lineage>
        <taxon>Bacteria</taxon>
        <taxon>Bacillati</taxon>
        <taxon>Actinomycetota</taxon>
        <taxon>Actinomycetes</taxon>
        <taxon>Kitasatosporales</taxon>
        <taxon>Streptomycetaceae</taxon>
        <taxon>Streptomyces</taxon>
    </lineage>
</organism>